<dbReference type="SMART" id="SM00327">
    <property type="entry name" value="VWA"/>
    <property type="match status" value="1"/>
</dbReference>
<dbReference type="SUPFAM" id="SSF53300">
    <property type="entry name" value="vWA-like"/>
    <property type="match status" value="1"/>
</dbReference>
<dbReference type="PANTHER" id="PTHR21610">
    <property type="entry name" value="VON WILLEBRAND FACTOR A DOMAIN-CONTAINING PROTEIN 8"/>
    <property type="match status" value="1"/>
</dbReference>
<sequence>MRDGVVVRAQPKWNVPKDAVGEGSIDAHNIGGFLEAIDSVNGFVQYVPVPLPNYQSYHGNDRMLTIDTSGGIRSFELSPATLGKSFNEWKHSIGGTEDQNLRIEFERESDAFDLSKLLDPKIGKFDPSNAPHHGGNQWMGGTGGYSTAGLGGVGGPFRLDAGHDVHQMPDAAKRQVPEHVLRKAREIAKAEYQKKLKEIAMSEYDADAYMSLWNKIEKQSTLLRSIVEQLEAKEKERQWARHQTVGDLDDGKLIEGITGERNIYKRRIDKLPEPGAPQMKPKKIRLCFDVSGSMYRFNGYDKRLNKSLEAALMVMTSFDGKDEKIAYDIVGHSGDGPCTEFITKGRYPKNNKERLDILKQMVAHTQFCASGDFTVEGLDEAIKTISKEEDCDERFVVLISDANLDRYGISPKDLVRVMNKKDDVHSFVILIGSLGQQAERLKASLPLGKAFVCENTSDLPKIMQSIFTSTLA</sequence>
<dbReference type="AlphaFoldDB" id="A0A0C2GUK7"/>
<dbReference type="InterPro" id="IPR039891">
    <property type="entry name" value="VWA8"/>
</dbReference>
<dbReference type="Gene3D" id="3.40.50.410">
    <property type="entry name" value="von Willebrand factor, type A domain"/>
    <property type="match status" value="1"/>
</dbReference>
<accession>A0A0C2GUK7</accession>
<dbReference type="GO" id="GO:0005737">
    <property type="term" value="C:cytoplasm"/>
    <property type="evidence" value="ECO:0007669"/>
    <property type="project" value="TreeGrafter"/>
</dbReference>
<proteinExistence type="predicted"/>
<evidence type="ECO:0000259" key="1">
    <source>
        <dbReference type="PROSITE" id="PS50234"/>
    </source>
</evidence>
<dbReference type="PROSITE" id="PS50234">
    <property type="entry name" value="VWFA"/>
    <property type="match status" value="1"/>
</dbReference>
<evidence type="ECO:0000313" key="3">
    <source>
        <dbReference type="Proteomes" id="UP000054047"/>
    </source>
</evidence>
<feature type="domain" description="VWFA" evidence="1">
    <location>
        <begin position="283"/>
        <end position="466"/>
    </location>
</feature>
<dbReference type="InterPro" id="IPR002035">
    <property type="entry name" value="VWF_A"/>
</dbReference>
<dbReference type="PANTHER" id="PTHR21610:SF9">
    <property type="entry name" value="VON WILLEBRAND FACTOR A DOMAIN-CONTAINING PROTEIN 8"/>
    <property type="match status" value="1"/>
</dbReference>
<keyword evidence="3" id="KW-1185">Reference proteome</keyword>
<reference evidence="2 3" key="1">
    <citation type="submission" date="2013-12" db="EMBL/GenBank/DDBJ databases">
        <title>Draft genome of the parsitic nematode Ancylostoma duodenale.</title>
        <authorList>
            <person name="Mitreva M."/>
        </authorList>
    </citation>
    <scope>NUCLEOTIDE SEQUENCE [LARGE SCALE GENOMIC DNA]</scope>
    <source>
        <strain evidence="2 3">Zhejiang</strain>
    </source>
</reference>
<organism evidence="2 3">
    <name type="scientific">Ancylostoma duodenale</name>
    <dbReference type="NCBI Taxonomy" id="51022"/>
    <lineage>
        <taxon>Eukaryota</taxon>
        <taxon>Metazoa</taxon>
        <taxon>Ecdysozoa</taxon>
        <taxon>Nematoda</taxon>
        <taxon>Chromadorea</taxon>
        <taxon>Rhabditida</taxon>
        <taxon>Rhabditina</taxon>
        <taxon>Rhabditomorpha</taxon>
        <taxon>Strongyloidea</taxon>
        <taxon>Ancylostomatidae</taxon>
        <taxon>Ancylostomatinae</taxon>
        <taxon>Ancylostoma</taxon>
    </lineage>
</organism>
<name>A0A0C2GUK7_9BILA</name>
<dbReference type="OrthoDB" id="5186at2759"/>
<dbReference type="Proteomes" id="UP000054047">
    <property type="component" value="Unassembled WGS sequence"/>
</dbReference>
<protein>
    <recommendedName>
        <fullName evidence="1">VWFA domain-containing protein</fullName>
    </recommendedName>
</protein>
<dbReference type="EMBL" id="KN729141">
    <property type="protein sequence ID" value="KIH62679.1"/>
    <property type="molecule type" value="Genomic_DNA"/>
</dbReference>
<gene>
    <name evidence="2" type="ORF">ANCDUO_07037</name>
</gene>
<dbReference type="InterPro" id="IPR036465">
    <property type="entry name" value="vWFA_dom_sf"/>
</dbReference>
<evidence type="ECO:0000313" key="2">
    <source>
        <dbReference type="EMBL" id="KIH62679.1"/>
    </source>
</evidence>